<dbReference type="InterPro" id="IPR008613">
    <property type="entry name" value="Excalibur_Ca-bd_domain"/>
</dbReference>
<evidence type="ECO:0000259" key="1">
    <source>
        <dbReference type="Pfam" id="PF05901"/>
    </source>
</evidence>
<name>A0ABY7C7V5_9HYPH</name>
<evidence type="ECO:0000313" key="3">
    <source>
        <dbReference type="Proteomes" id="UP001164020"/>
    </source>
</evidence>
<protein>
    <submittedName>
        <fullName evidence="2">Excalibur calcium-binding domain-containing protein</fullName>
    </submittedName>
</protein>
<feature type="domain" description="Excalibur calcium-binding" evidence="1">
    <location>
        <begin position="68"/>
        <end position="101"/>
    </location>
</feature>
<dbReference type="EMBL" id="CP114029">
    <property type="protein sequence ID" value="WAP70873.1"/>
    <property type="molecule type" value="Genomic_DNA"/>
</dbReference>
<gene>
    <name evidence="2" type="ORF">OH818_13300</name>
</gene>
<sequence>MNHHRATAQTASRGQTARRLLAPLFLTAGLFLAGPVTDLASAAGKQASASSAPDLRSAPLVGRLFAQRRTCKSVSSCEEAVRLWCGGYTRADGDNDGIPCENVCSSKREVDEIRARIGC</sequence>
<proteinExistence type="predicted"/>
<organism evidence="2 3">
    <name type="scientific">Jiella pelagia</name>
    <dbReference type="NCBI Taxonomy" id="2986949"/>
    <lineage>
        <taxon>Bacteria</taxon>
        <taxon>Pseudomonadati</taxon>
        <taxon>Pseudomonadota</taxon>
        <taxon>Alphaproteobacteria</taxon>
        <taxon>Hyphomicrobiales</taxon>
        <taxon>Aurantimonadaceae</taxon>
        <taxon>Jiella</taxon>
    </lineage>
</organism>
<evidence type="ECO:0000313" key="2">
    <source>
        <dbReference type="EMBL" id="WAP70873.1"/>
    </source>
</evidence>
<accession>A0ABY7C7V5</accession>
<dbReference type="Pfam" id="PF05901">
    <property type="entry name" value="Excalibur"/>
    <property type="match status" value="1"/>
</dbReference>
<dbReference type="Proteomes" id="UP001164020">
    <property type="component" value="Chromosome"/>
</dbReference>
<reference evidence="2" key="1">
    <citation type="submission" date="2022-12" db="EMBL/GenBank/DDBJ databases">
        <title>Jiella pelagia sp. nov., isolated from phosphonate enriched culture of Northwest Pacific surface seawater.</title>
        <authorList>
            <person name="Shin D.Y."/>
            <person name="Hwang C.Y."/>
        </authorList>
    </citation>
    <scope>NUCLEOTIDE SEQUENCE</scope>
    <source>
        <strain evidence="2">HL-NP1</strain>
    </source>
</reference>
<keyword evidence="3" id="KW-1185">Reference proteome</keyword>